<dbReference type="EMBL" id="JAVIJP010000008">
    <property type="protein sequence ID" value="KAL3648261.1"/>
    <property type="molecule type" value="Genomic_DNA"/>
</dbReference>
<sequence>MVVFASNNIMEAVNQYRLIRNLIQIQYSTYGYIRNGLNRFFLMNRSDRNFEYGIQTCQYILLFRGDYAYLFFSTSSYFVERTSFVIPYIRIQKIPDPHLHKQIVDKTPKWHFLLIQFFFSPYHSEKPKKFQDNKHCLEFLLIESCHKMGYLDLLFEFAPVFFIKNHIYIDYN</sequence>
<dbReference type="Proteomes" id="UP001632038">
    <property type="component" value="Unassembled WGS sequence"/>
</dbReference>
<keyword evidence="3" id="KW-1185">Reference proteome</keyword>
<feature type="domain" description="Ycf2 N-terminal" evidence="1">
    <location>
        <begin position="1"/>
        <end position="58"/>
    </location>
</feature>
<protein>
    <recommendedName>
        <fullName evidence="1">Ycf2 N-terminal domain-containing protein</fullName>
    </recommendedName>
</protein>
<evidence type="ECO:0000313" key="3">
    <source>
        <dbReference type="Proteomes" id="UP001632038"/>
    </source>
</evidence>
<dbReference type="Pfam" id="PF05695">
    <property type="entry name" value="Ycf2"/>
    <property type="match status" value="1"/>
</dbReference>
<proteinExistence type="predicted"/>
<accession>A0ABD3E1B1</accession>
<comment type="caution">
    <text evidence="2">The sequence shown here is derived from an EMBL/GenBank/DDBJ whole genome shotgun (WGS) entry which is preliminary data.</text>
</comment>
<dbReference type="InterPro" id="IPR056777">
    <property type="entry name" value="Ycf2_N"/>
</dbReference>
<gene>
    <name evidence="2" type="ORF">CASFOL_007685</name>
</gene>
<name>A0ABD3E1B1_9LAMI</name>
<organism evidence="2 3">
    <name type="scientific">Castilleja foliolosa</name>
    <dbReference type="NCBI Taxonomy" id="1961234"/>
    <lineage>
        <taxon>Eukaryota</taxon>
        <taxon>Viridiplantae</taxon>
        <taxon>Streptophyta</taxon>
        <taxon>Embryophyta</taxon>
        <taxon>Tracheophyta</taxon>
        <taxon>Spermatophyta</taxon>
        <taxon>Magnoliopsida</taxon>
        <taxon>eudicotyledons</taxon>
        <taxon>Gunneridae</taxon>
        <taxon>Pentapetalae</taxon>
        <taxon>asterids</taxon>
        <taxon>lamiids</taxon>
        <taxon>Lamiales</taxon>
        <taxon>Orobanchaceae</taxon>
        <taxon>Pedicularideae</taxon>
        <taxon>Castillejinae</taxon>
        <taxon>Castilleja</taxon>
    </lineage>
</organism>
<reference evidence="3" key="1">
    <citation type="journal article" date="2024" name="IScience">
        <title>Strigolactones Initiate the Formation of Haustorium-like Structures in Castilleja.</title>
        <authorList>
            <person name="Buerger M."/>
            <person name="Peterson D."/>
            <person name="Chory J."/>
        </authorList>
    </citation>
    <scope>NUCLEOTIDE SEQUENCE [LARGE SCALE GENOMIC DNA]</scope>
</reference>
<evidence type="ECO:0000259" key="1">
    <source>
        <dbReference type="Pfam" id="PF05695"/>
    </source>
</evidence>
<evidence type="ECO:0000313" key="2">
    <source>
        <dbReference type="EMBL" id="KAL3648261.1"/>
    </source>
</evidence>
<dbReference type="AlphaFoldDB" id="A0ABD3E1B1"/>